<reference evidence="1 2" key="1">
    <citation type="submission" date="2016-02" db="EMBL/GenBank/DDBJ databases">
        <title>Genome analysis of coral dinoflagellate symbionts highlights evolutionary adaptations to a symbiotic lifestyle.</title>
        <authorList>
            <person name="Aranda M."/>
            <person name="Li Y."/>
            <person name="Liew Y.J."/>
            <person name="Baumgarten S."/>
            <person name="Simakov O."/>
            <person name="Wilson M."/>
            <person name="Piel J."/>
            <person name="Ashoor H."/>
            <person name="Bougouffa S."/>
            <person name="Bajic V.B."/>
            <person name="Ryu T."/>
            <person name="Ravasi T."/>
            <person name="Bayer T."/>
            <person name="Micklem G."/>
            <person name="Kim H."/>
            <person name="Bhak J."/>
            <person name="Lajeunesse T.C."/>
            <person name="Voolstra C.R."/>
        </authorList>
    </citation>
    <scope>NUCLEOTIDE SEQUENCE [LARGE SCALE GENOMIC DNA]</scope>
    <source>
        <strain evidence="1 2">CCMP2467</strain>
    </source>
</reference>
<accession>A0A1Q9CH60</accession>
<dbReference type="OrthoDB" id="410751at2759"/>
<gene>
    <name evidence="1" type="ORF">AK812_SmicGene37060</name>
</gene>
<dbReference type="PANTHER" id="PTHR40280:SF1">
    <property type="entry name" value="VOC DOMAIN-CONTAINING PROTEIN"/>
    <property type="match status" value="1"/>
</dbReference>
<dbReference type="Proteomes" id="UP000186817">
    <property type="component" value="Unassembled WGS sequence"/>
</dbReference>
<protein>
    <submittedName>
        <fullName evidence="1">Uncharacterized protein</fullName>
    </submittedName>
</protein>
<keyword evidence="2" id="KW-1185">Reference proteome</keyword>
<comment type="caution">
    <text evidence="1">The sequence shown here is derived from an EMBL/GenBank/DDBJ whole genome shotgun (WGS) entry which is preliminary data.</text>
</comment>
<sequence>MGAGSSRFVDIASSFCVSRGKYPLPDIDLKLASESGRKTTLVSLEHLNVNVPEWNSENDCFWFKAMGLVPDSRAQGVCDNVQSAGGSLQGLVWANAGLQQIHMPIGEPPPMDSQKPPGVVGLAYADIMGLRAMLRGAGVNFSVVPLKDHMSNLPGVGPVALQCTSPTGVKIYAHGIRADSWLTPRGWLDCEAARKQKLGLPSEKASQCMGMPYIRLQCPAGSSSGLARFYRHVFATESEFRKGSEGEECWVPIGAGQWLVYQEVAGEVPYDGYHIAIYVNCFVTAYRAAKALGLVWNNPRFPCSAKLNMKYAHFRTADFVRRLADLSFEKACFVNLRDFALVDVQPCSKECLLNLLKEVDLHLGASAAGELRSRAMTVQVCLLDFPWVLDYILATRFNCSLRQIRHAVCSIVLTLRTILSAAVELGILVSQDSDSDGAVSAKPFIDNMIHVIRECLKNFPLCLDSEFFHSFLEPLPSHLRFLCGNFHPLTHMQFEDSAKQKAFEAQTKAITQALSELPSQCSNLELHMSSQEPVLKQIQLIKEHLRAPLWMLMHDFRSLQGEEKLLVEDVRQAVRATAELQARETGELPSWPQVLGDTLLLLLPLWKLSALAVAKGQEALTHFVAGPPLGANLGAQRLLRRLIEVLLSEKADFMDIALWFAAEPSSAALLTSGEAVHFLLPEAANDDEFASFRKEGLMRTQDNLAYLQGHLLRLPKHLRVHVSAYWRKAVEEVHLYLQLYLRVIEAFLEVQKEVHTFVQTQLFIEVLLGLPLLTWLSTDGVSPRPRGVRDAKSAAHAA</sequence>
<organism evidence="1 2">
    <name type="scientific">Symbiodinium microadriaticum</name>
    <name type="common">Dinoflagellate</name>
    <name type="synonym">Zooxanthella microadriatica</name>
    <dbReference type="NCBI Taxonomy" id="2951"/>
    <lineage>
        <taxon>Eukaryota</taxon>
        <taxon>Sar</taxon>
        <taxon>Alveolata</taxon>
        <taxon>Dinophyceae</taxon>
        <taxon>Suessiales</taxon>
        <taxon>Symbiodiniaceae</taxon>
        <taxon>Symbiodinium</taxon>
    </lineage>
</organism>
<dbReference type="PANTHER" id="PTHR40280">
    <property type="entry name" value="BLR6907 PROTEIN"/>
    <property type="match status" value="1"/>
</dbReference>
<name>A0A1Q9CH60_SYMMI</name>
<proteinExistence type="predicted"/>
<evidence type="ECO:0000313" key="2">
    <source>
        <dbReference type="Proteomes" id="UP000186817"/>
    </source>
</evidence>
<evidence type="ECO:0000313" key="1">
    <source>
        <dbReference type="EMBL" id="OLP82278.1"/>
    </source>
</evidence>
<dbReference type="EMBL" id="LSRX01001208">
    <property type="protein sequence ID" value="OLP82278.1"/>
    <property type="molecule type" value="Genomic_DNA"/>
</dbReference>
<dbReference type="AlphaFoldDB" id="A0A1Q9CH60"/>